<evidence type="ECO:0000313" key="1">
    <source>
        <dbReference type="EMBL" id="QKN22480.1"/>
    </source>
</evidence>
<organism evidence="1">
    <name type="scientific">Drosophila-associated filamentous virus</name>
    <dbReference type="NCBI Taxonomy" id="2743186"/>
    <lineage>
        <taxon>Viruses</taxon>
    </lineage>
</organism>
<name>A0A6M9TZX5_9VIRU</name>
<dbReference type="EMBL" id="MT496834">
    <property type="protein sequence ID" value="QKN22480.1"/>
    <property type="molecule type" value="Genomic_DNA"/>
</dbReference>
<proteinExistence type="predicted"/>
<gene>
    <name evidence="1" type="primary">ORF26</name>
</gene>
<protein>
    <submittedName>
        <fullName evidence="1">Uncharacterized protein</fullName>
    </submittedName>
</protein>
<reference evidence="1" key="1">
    <citation type="journal article" date="2021" name="Virus">
        <title>The discovery, distribution and diversity of DNA viruses associated with Drosophila melanogaster in Europe.</title>
        <authorList>
            <person name="Wallace M.A."/>
            <person name="Coffman K.A."/>
            <person name="Gilbert C."/>
            <person name="Ravindran S."/>
            <person name="Albery G.F."/>
            <person name="Abbott J."/>
            <person name="Argyridou E."/>
            <person name="Bellosta P."/>
            <person name="Betancourt A.J."/>
            <person name="Colinet H."/>
            <person name="Eric K."/>
            <person name="Glaser-Schmitt A."/>
            <person name="Grath S."/>
            <person name="Jelic M."/>
            <person name="Kankare M."/>
            <person name="Kozeretska I."/>
            <person name="Loeschcke V."/>
            <person name="Montchamp-Moreau C."/>
            <person name="Ometto L."/>
            <person name="Onder B.S."/>
            <person name="Orengo D.J."/>
            <person name="Parsch J."/>
            <person name="Pascual M."/>
            <person name="Patenkovic A."/>
            <person name="Puerma E."/>
            <person name="Ritchie M.G."/>
            <person name="Rota-Stabelli O."/>
            <person name="Schou M.F."/>
            <person name="Serga S.V."/>
            <person name="Stamenkovic-Radak M."/>
            <person name="Tanaskovic M."/>
            <person name="Veselinovic M.S."/>
            <person name="Vieira J."/>
            <person name="Vieira C.P."/>
            <person name="Kapun M."/>
            <person name="Flatt T."/>
            <person name="Gonzalez J."/>
            <person name="Staubach F."/>
            <person name="Obbard D.J."/>
        </authorList>
    </citation>
    <scope>NUCLEOTIDE SEQUENCE</scope>
    <source>
        <strain evidence="1">Filamentous_ES_Gim_15_30_pool</strain>
    </source>
</reference>
<sequence>MFAGFYPFLAEKRCKKKIILRDVCGISQTSRRLSCNCCKILHVNPLITPFFLRNVCEIPQTSRRLLHSFFTKCLRDSANISQTCRGGIERFEIKKFLVVCF</sequence>
<accession>A0A6M9TZX5</accession>